<dbReference type="EMBL" id="JAYGHT010000190">
    <property type="protein sequence ID" value="MEA5522580.1"/>
    <property type="molecule type" value="Genomic_DNA"/>
</dbReference>
<accession>A0ABU5U6A6</accession>
<sequence length="254" mass="28542">MVKFYGVLSAVTLSVMITGEGFFNQTLPNRIKFQPKAENSFLSQNETASPEKPRNNPPPFEDNGGARWREAFFNNEPPESQDGGSRGPALCPLTPVDEGTGTEVLSDRPTLIWQGQLARVELYADNGEQPIWSQDLSQGDQKVQYSGEALKPGQTYDLMMFETVSDTFPLPSVQVTFTVIDGEKRQQVNQDLEQLNRELRQQNVSEEVMALARFNYLAKNKLWSDALTEAFSVQNPSSDLQELLQKTIPQKFCN</sequence>
<feature type="region of interest" description="Disordered" evidence="1">
    <location>
        <begin position="40"/>
        <end position="103"/>
    </location>
</feature>
<evidence type="ECO:0000256" key="1">
    <source>
        <dbReference type="SAM" id="MobiDB-lite"/>
    </source>
</evidence>
<comment type="caution">
    <text evidence="2">The sequence shown here is derived from an EMBL/GenBank/DDBJ whole genome shotgun (WGS) entry which is preliminary data.</text>
</comment>
<dbReference type="Proteomes" id="UP001301728">
    <property type="component" value="Unassembled WGS sequence"/>
</dbReference>
<protein>
    <recommendedName>
        <fullName evidence="4">DUF928 domain-containing protein</fullName>
    </recommendedName>
</protein>
<dbReference type="RefSeq" id="WP_323273209.1">
    <property type="nucleotide sequence ID" value="NZ_JAYGHT010000190.1"/>
</dbReference>
<evidence type="ECO:0000313" key="3">
    <source>
        <dbReference type="Proteomes" id="UP001301728"/>
    </source>
</evidence>
<evidence type="ECO:0008006" key="4">
    <source>
        <dbReference type="Google" id="ProtNLM"/>
    </source>
</evidence>
<organism evidence="2 3">
    <name type="scientific">Limnoraphis robusta CCNP1315</name>
    <dbReference type="NCBI Taxonomy" id="3110306"/>
    <lineage>
        <taxon>Bacteria</taxon>
        <taxon>Bacillati</taxon>
        <taxon>Cyanobacteriota</taxon>
        <taxon>Cyanophyceae</taxon>
        <taxon>Oscillatoriophycideae</taxon>
        <taxon>Oscillatoriales</taxon>
        <taxon>Sirenicapillariaceae</taxon>
        <taxon>Limnoraphis</taxon>
    </lineage>
</organism>
<reference evidence="2 3" key="1">
    <citation type="submission" date="2023-12" db="EMBL/GenBank/DDBJ databases">
        <title>Baltic Sea Cyanobacteria.</title>
        <authorList>
            <person name="Delbaje E."/>
            <person name="Fewer D.P."/>
            <person name="Shishido T.K."/>
        </authorList>
    </citation>
    <scope>NUCLEOTIDE SEQUENCE [LARGE SCALE GENOMIC DNA]</scope>
    <source>
        <strain evidence="2 3">CCNP 1315</strain>
    </source>
</reference>
<gene>
    <name evidence="2" type="ORF">VB854_26970</name>
</gene>
<evidence type="ECO:0000313" key="2">
    <source>
        <dbReference type="EMBL" id="MEA5522580.1"/>
    </source>
</evidence>
<name>A0ABU5U6A6_9CYAN</name>
<proteinExistence type="predicted"/>
<keyword evidence="3" id="KW-1185">Reference proteome</keyword>